<proteinExistence type="predicted"/>
<dbReference type="AlphaFoldDB" id="A0AAN8YSH6"/>
<gene>
    <name evidence="1" type="ORF">RDI58_000540</name>
</gene>
<evidence type="ECO:0000313" key="2">
    <source>
        <dbReference type="Proteomes" id="UP001371456"/>
    </source>
</evidence>
<protein>
    <submittedName>
        <fullName evidence="1">Uncharacterized protein</fullName>
    </submittedName>
</protein>
<name>A0AAN8YSH6_SOLBU</name>
<evidence type="ECO:0000313" key="1">
    <source>
        <dbReference type="EMBL" id="KAK6802757.1"/>
    </source>
</evidence>
<keyword evidence="2" id="KW-1185">Reference proteome</keyword>
<comment type="caution">
    <text evidence="1">The sequence shown here is derived from an EMBL/GenBank/DDBJ whole genome shotgun (WGS) entry which is preliminary data.</text>
</comment>
<accession>A0AAN8YSH6</accession>
<sequence length="124" mass="14406">MDNQESIVVVDKRHFDVSRPLTNLDLYSNNSIRLVGMNSGGVVDESNDEGNEVIRFVYSKIRFTKIRAHLWRYRVYARRQGVTDVVAIMILDKFVDPATIYTPKDIAEDILKLHDVSLTYMQVW</sequence>
<organism evidence="1 2">
    <name type="scientific">Solanum bulbocastanum</name>
    <name type="common">Wild potato</name>
    <dbReference type="NCBI Taxonomy" id="147425"/>
    <lineage>
        <taxon>Eukaryota</taxon>
        <taxon>Viridiplantae</taxon>
        <taxon>Streptophyta</taxon>
        <taxon>Embryophyta</taxon>
        <taxon>Tracheophyta</taxon>
        <taxon>Spermatophyta</taxon>
        <taxon>Magnoliopsida</taxon>
        <taxon>eudicotyledons</taxon>
        <taxon>Gunneridae</taxon>
        <taxon>Pentapetalae</taxon>
        <taxon>asterids</taxon>
        <taxon>lamiids</taxon>
        <taxon>Solanales</taxon>
        <taxon>Solanaceae</taxon>
        <taxon>Solanoideae</taxon>
        <taxon>Solaneae</taxon>
        <taxon>Solanum</taxon>
    </lineage>
</organism>
<dbReference type="Proteomes" id="UP001371456">
    <property type="component" value="Unassembled WGS sequence"/>
</dbReference>
<reference evidence="1 2" key="1">
    <citation type="submission" date="2024-02" db="EMBL/GenBank/DDBJ databases">
        <title>de novo genome assembly of Solanum bulbocastanum strain 11H21.</title>
        <authorList>
            <person name="Hosaka A.J."/>
        </authorList>
    </citation>
    <scope>NUCLEOTIDE SEQUENCE [LARGE SCALE GENOMIC DNA]</scope>
    <source>
        <tissue evidence="1">Young leaves</tissue>
    </source>
</reference>
<dbReference type="EMBL" id="JBANQN010000001">
    <property type="protein sequence ID" value="KAK6802757.1"/>
    <property type="molecule type" value="Genomic_DNA"/>
</dbReference>